<evidence type="ECO:0000256" key="1">
    <source>
        <dbReference type="ARBA" id="ARBA00022737"/>
    </source>
</evidence>
<evidence type="ECO:0008006" key="4">
    <source>
        <dbReference type="Google" id="ProtNLM"/>
    </source>
</evidence>
<evidence type="ECO:0000313" key="3">
    <source>
        <dbReference type="Proteomes" id="UP000825935"/>
    </source>
</evidence>
<dbReference type="PANTHER" id="PTHR47926:SF533">
    <property type="entry name" value="DYW DOMAIN-CONTAINING PROTEIN"/>
    <property type="match status" value="1"/>
</dbReference>
<dbReference type="EMBL" id="CM035438">
    <property type="protein sequence ID" value="KAH7286217.1"/>
    <property type="molecule type" value="Genomic_DNA"/>
</dbReference>
<dbReference type="Gene3D" id="1.25.40.10">
    <property type="entry name" value="Tetratricopeptide repeat domain"/>
    <property type="match status" value="1"/>
</dbReference>
<dbReference type="InterPro" id="IPR011990">
    <property type="entry name" value="TPR-like_helical_dom_sf"/>
</dbReference>
<dbReference type="PANTHER" id="PTHR47926">
    <property type="entry name" value="PENTATRICOPEPTIDE REPEAT-CONTAINING PROTEIN"/>
    <property type="match status" value="1"/>
</dbReference>
<evidence type="ECO:0000313" key="2">
    <source>
        <dbReference type="EMBL" id="KAH7286217.1"/>
    </source>
</evidence>
<dbReference type="GO" id="GO:0009451">
    <property type="term" value="P:RNA modification"/>
    <property type="evidence" value="ECO:0007669"/>
    <property type="project" value="InterPro"/>
</dbReference>
<accession>A0A8T2QQI6</accession>
<dbReference type="OrthoDB" id="9990610at2759"/>
<dbReference type="InterPro" id="IPR002885">
    <property type="entry name" value="PPR_rpt"/>
</dbReference>
<dbReference type="InterPro" id="IPR046960">
    <property type="entry name" value="PPR_At4g14850-like_plant"/>
</dbReference>
<protein>
    <recommendedName>
        <fullName evidence="4">Pentatricopeptide repeat-containing protein</fullName>
    </recommendedName>
</protein>
<name>A0A8T2QQI6_CERRI</name>
<dbReference type="OMA" id="AIEMPNI"/>
<keyword evidence="3" id="KW-1185">Reference proteome</keyword>
<gene>
    <name evidence="2" type="ORF">KP509_33G064000</name>
</gene>
<dbReference type="Proteomes" id="UP000825935">
    <property type="component" value="Chromosome 33"/>
</dbReference>
<organism evidence="2 3">
    <name type="scientific">Ceratopteris richardii</name>
    <name type="common">Triangle waterfern</name>
    <dbReference type="NCBI Taxonomy" id="49495"/>
    <lineage>
        <taxon>Eukaryota</taxon>
        <taxon>Viridiplantae</taxon>
        <taxon>Streptophyta</taxon>
        <taxon>Embryophyta</taxon>
        <taxon>Tracheophyta</taxon>
        <taxon>Polypodiopsida</taxon>
        <taxon>Polypodiidae</taxon>
        <taxon>Polypodiales</taxon>
        <taxon>Pteridineae</taxon>
        <taxon>Pteridaceae</taxon>
        <taxon>Parkerioideae</taxon>
        <taxon>Ceratopteris</taxon>
    </lineage>
</organism>
<reference evidence="2" key="1">
    <citation type="submission" date="2021-08" db="EMBL/GenBank/DDBJ databases">
        <title>WGS assembly of Ceratopteris richardii.</title>
        <authorList>
            <person name="Marchant D.B."/>
            <person name="Chen G."/>
            <person name="Jenkins J."/>
            <person name="Shu S."/>
            <person name="Leebens-Mack J."/>
            <person name="Grimwood J."/>
            <person name="Schmutz J."/>
            <person name="Soltis P."/>
            <person name="Soltis D."/>
            <person name="Chen Z.-H."/>
        </authorList>
    </citation>
    <scope>NUCLEOTIDE SEQUENCE</scope>
    <source>
        <strain evidence="2">Whitten #5841</strain>
        <tissue evidence="2">Leaf</tissue>
    </source>
</reference>
<dbReference type="AlphaFoldDB" id="A0A8T2QQI6"/>
<sequence length="135" mass="15216">MPGHGSLRKAVAHSSSLIASYVHSRHPRESLQPYFSMLDDGVQPDLCIFLLLFKACGNIRNLEHDKALHLHAHDLGLVSDPFVASTLLSMFGKYGSLHFSEEVFHEFPEHQRDVVLWNSMLSAYSEQGHGERGYI</sequence>
<dbReference type="Pfam" id="PF01535">
    <property type="entry name" value="PPR"/>
    <property type="match status" value="1"/>
</dbReference>
<proteinExistence type="predicted"/>
<dbReference type="GO" id="GO:0003723">
    <property type="term" value="F:RNA binding"/>
    <property type="evidence" value="ECO:0007669"/>
    <property type="project" value="InterPro"/>
</dbReference>
<comment type="caution">
    <text evidence="2">The sequence shown here is derived from an EMBL/GenBank/DDBJ whole genome shotgun (WGS) entry which is preliminary data.</text>
</comment>
<keyword evidence="1" id="KW-0677">Repeat</keyword>